<dbReference type="Proteomes" id="UP000070501">
    <property type="component" value="Unassembled WGS sequence"/>
</dbReference>
<feature type="region of interest" description="Disordered" evidence="1">
    <location>
        <begin position="26"/>
        <end position="71"/>
    </location>
</feature>
<evidence type="ECO:0000313" key="3">
    <source>
        <dbReference type="Proteomes" id="UP000070501"/>
    </source>
</evidence>
<dbReference type="EMBL" id="KQ964284">
    <property type="protein sequence ID" value="KXJ85370.1"/>
    <property type="molecule type" value="Genomic_DNA"/>
</dbReference>
<accession>A0A136IK79</accession>
<protein>
    <submittedName>
        <fullName evidence="2">Uncharacterized protein</fullName>
    </submittedName>
</protein>
<feature type="compositionally biased region" description="Low complexity" evidence="1">
    <location>
        <begin position="26"/>
        <end position="57"/>
    </location>
</feature>
<gene>
    <name evidence="2" type="ORF">Micbo1qcDRAFT_56069</name>
</gene>
<proteinExistence type="predicted"/>
<name>A0A136IK79_9PEZI</name>
<keyword evidence="3" id="KW-1185">Reference proteome</keyword>
<dbReference type="AlphaFoldDB" id="A0A136IK79"/>
<dbReference type="OrthoDB" id="5201563at2759"/>
<sequence>MSSTTTVTETRTAKTVLDDYALRHTGSSSNDVVSINSSASSSSAASAAGDNNTTAAAPPVPWDTTHRRVPPYRPLNYARDLSEVRVYQNGIEQTFIGTMFTGLFINATTAHVARMAFGDKFRNAPVGGEM</sequence>
<organism evidence="2 3">
    <name type="scientific">Microdochium bolleyi</name>
    <dbReference type="NCBI Taxonomy" id="196109"/>
    <lineage>
        <taxon>Eukaryota</taxon>
        <taxon>Fungi</taxon>
        <taxon>Dikarya</taxon>
        <taxon>Ascomycota</taxon>
        <taxon>Pezizomycotina</taxon>
        <taxon>Sordariomycetes</taxon>
        <taxon>Xylariomycetidae</taxon>
        <taxon>Xylariales</taxon>
        <taxon>Microdochiaceae</taxon>
        <taxon>Microdochium</taxon>
    </lineage>
</organism>
<reference evidence="3" key="1">
    <citation type="submission" date="2016-02" db="EMBL/GenBank/DDBJ databases">
        <title>Draft genome sequence of Microdochium bolleyi, a fungal endophyte of beachgrass.</title>
        <authorList>
            <consortium name="DOE Joint Genome Institute"/>
            <person name="David A.S."/>
            <person name="May G."/>
            <person name="Haridas S."/>
            <person name="Lim J."/>
            <person name="Wang M."/>
            <person name="Labutti K."/>
            <person name="Lipzen A."/>
            <person name="Barry K."/>
            <person name="Grigoriev I.V."/>
        </authorList>
    </citation>
    <scope>NUCLEOTIDE SEQUENCE [LARGE SCALE GENOMIC DNA]</scope>
    <source>
        <strain evidence="3">J235TASD1</strain>
    </source>
</reference>
<dbReference type="InParanoid" id="A0A136IK79"/>
<evidence type="ECO:0000256" key="1">
    <source>
        <dbReference type="SAM" id="MobiDB-lite"/>
    </source>
</evidence>
<evidence type="ECO:0000313" key="2">
    <source>
        <dbReference type="EMBL" id="KXJ85370.1"/>
    </source>
</evidence>